<keyword evidence="9" id="KW-1185">Reference proteome</keyword>
<feature type="domain" description="G-protein coupled receptors family 1 profile" evidence="7">
    <location>
        <begin position="40"/>
        <end position="282"/>
    </location>
</feature>
<evidence type="ECO:0000313" key="8">
    <source>
        <dbReference type="EnsemblMetazoa" id="XP_028514225.1"/>
    </source>
</evidence>
<feature type="transmembrane region" description="Helical" evidence="6">
    <location>
        <begin position="225"/>
        <end position="249"/>
    </location>
</feature>
<dbReference type="EnsemblMetazoa" id="XM_028658424.1">
    <property type="protein sequence ID" value="XP_028514225.1"/>
    <property type="gene ID" value="LOC114574825"/>
</dbReference>
<dbReference type="PROSITE" id="PS50262">
    <property type="entry name" value="G_PROTEIN_RECEP_F1_2"/>
    <property type="match status" value="1"/>
</dbReference>
<proteinExistence type="predicted"/>
<evidence type="ECO:0000256" key="5">
    <source>
        <dbReference type="ARBA" id="ARBA00023136"/>
    </source>
</evidence>
<protein>
    <recommendedName>
        <fullName evidence="7">G-protein coupled receptors family 1 profile domain-containing protein</fullName>
    </recommendedName>
</protein>
<dbReference type="InterPro" id="IPR000276">
    <property type="entry name" value="GPCR_Rhodpsn"/>
</dbReference>
<dbReference type="GO" id="GO:0005886">
    <property type="term" value="C:plasma membrane"/>
    <property type="evidence" value="ECO:0007669"/>
    <property type="project" value="UniProtKB-SubCell"/>
</dbReference>
<dbReference type="Gene3D" id="1.20.1070.10">
    <property type="entry name" value="Rhodopsin 7-helix transmembrane proteins"/>
    <property type="match status" value="1"/>
</dbReference>
<dbReference type="KEGG" id="epa:114574825"/>
<dbReference type="PANTHER" id="PTHR22750">
    <property type="entry name" value="G-PROTEIN COUPLED RECEPTOR"/>
    <property type="match status" value="1"/>
</dbReference>
<keyword evidence="4 6" id="KW-1133">Transmembrane helix</keyword>
<feature type="transmembrane region" description="Helical" evidence="6">
    <location>
        <begin position="100"/>
        <end position="123"/>
    </location>
</feature>
<evidence type="ECO:0000259" key="7">
    <source>
        <dbReference type="PROSITE" id="PS50262"/>
    </source>
</evidence>
<name>A0A913YFW1_EXADI</name>
<dbReference type="PRINTS" id="PR00237">
    <property type="entry name" value="GPCRRHODOPSN"/>
</dbReference>
<keyword evidence="5 6" id="KW-0472">Membrane</keyword>
<evidence type="ECO:0000313" key="9">
    <source>
        <dbReference type="Proteomes" id="UP000887567"/>
    </source>
</evidence>
<dbReference type="GO" id="GO:0004930">
    <property type="term" value="F:G protein-coupled receptor activity"/>
    <property type="evidence" value="ECO:0007669"/>
    <property type="project" value="InterPro"/>
</dbReference>
<evidence type="ECO:0000256" key="2">
    <source>
        <dbReference type="ARBA" id="ARBA00022475"/>
    </source>
</evidence>
<dbReference type="Pfam" id="PF00001">
    <property type="entry name" value="7tm_1"/>
    <property type="match status" value="1"/>
</dbReference>
<accession>A0A913YFW1</accession>
<dbReference type="OrthoDB" id="6411298at2759"/>
<dbReference type="Proteomes" id="UP000887567">
    <property type="component" value="Unplaced"/>
</dbReference>
<evidence type="ECO:0000256" key="4">
    <source>
        <dbReference type="ARBA" id="ARBA00022989"/>
    </source>
</evidence>
<evidence type="ECO:0000256" key="1">
    <source>
        <dbReference type="ARBA" id="ARBA00004651"/>
    </source>
</evidence>
<dbReference type="RefSeq" id="XP_028514225.1">
    <property type="nucleotide sequence ID" value="XM_028658424.1"/>
</dbReference>
<dbReference type="InterPro" id="IPR017452">
    <property type="entry name" value="GPCR_Rhodpsn_7TM"/>
</dbReference>
<dbReference type="AlphaFoldDB" id="A0A913YFW1"/>
<organism evidence="8 9">
    <name type="scientific">Exaiptasia diaphana</name>
    <name type="common">Tropical sea anemone</name>
    <name type="synonym">Aiptasia pulchella</name>
    <dbReference type="NCBI Taxonomy" id="2652724"/>
    <lineage>
        <taxon>Eukaryota</taxon>
        <taxon>Metazoa</taxon>
        <taxon>Cnidaria</taxon>
        <taxon>Anthozoa</taxon>
        <taxon>Hexacorallia</taxon>
        <taxon>Actiniaria</taxon>
        <taxon>Aiptasiidae</taxon>
        <taxon>Exaiptasia</taxon>
    </lineage>
</organism>
<dbReference type="SUPFAM" id="SSF81321">
    <property type="entry name" value="Family A G protein-coupled receptor-like"/>
    <property type="match status" value="1"/>
</dbReference>
<sequence>MANYSCSEYTSFYQYRHVLHESFIASSVLLGLQIIPAVVFNLSILLVIWKTPSLHTPSYFFLFNLALSDLAVAIIGSPSVIFTFMIHVYGSDHLLVCVSVHSSCILSSLFSSVSFLTITAATVDRYLALKLHLTYVTHVTTSRAVALCVLIWLCSAVPPLLSIMSLKIYCLVVFPALVFLLALMFFCYCKILLVIRHHRNQIECQQNFQQENCTPSQNMTSFKKIAYNILVVFTLNTLLYSPIVIGLIVSTVYETTFVNQVRFFVLIFPFVFANSTVNPLLYCWRLNDIRIALKQRWRQL</sequence>
<feature type="transmembrane region" description="Helical" evidence="6">
    <location>
        <begin position="172"/>
        <end position="193"/>
    </location>
</feature>
<reference evidence="8" key="1">
    <citation type="submission" date="2022-11" db="UniProtKB">
        <authorList>
            <consortium name="EnsemblMetazoa"/>
        </authorList>
    </citation>
    <scope>IDENTIFICATION</scope>
</reference>
<comment type="subcellular location">
    <subcellularLocation>
        <location evidence="1">Cell membrane</location>
        <topology evidence="1">Multi-pass membrane protein</topology>
    </subcellularLocation>
</comment>
<keyword evidence="3 6" id="KW-0812">Transmembrane</keyword>
<feature type="transmembrane region" description="Helical" evidence="6">
    <location>
        <begin position="61"/>
        <end position="88"/>
    </location>
</feature>
<dbReference type="CDD" id="cd00637">
    <property type="entry name" value="7tm_classA_rhodopsin-like"/>
    <property type="match status" value="1"/>
</dbReference>
<feature type="transmembrane region" description="Helical" evidence="6">
    <location>
        <begin position="261"/>
        <end position="284"/>
    </location>
</feature>
<dbReference type="OMA" id="FRINYNR"/>
<evidence type="ECO:0000256" key="6">
    <source>
        <dbReference type="SAM" id="Phobius"/>
    </source>
</evidence>
<keyword evidence="2" id="KW-1003">Cell membrane</keyword>
<feature type="transmembrane region" description="Helical" evidence="6">
    <location>
        <begin position="23"/>
        <end position="49"/>
    </location>
</feature>
<evidence type="ECO:0000256" key="3">
    <source>
        <dbReference type="ARBA" id="ARBA00022692"/>
    </source>
</evidence>
<dbReference type="GeneID" id="114574825"/>
<feature type="transmembrane region" description="Helical" evidence="6">
    <location>
        <begin position="144"/>
        <end position="166"/>
    </location>
</feature>